<keyword evidence="4" id="KW-1185">Reference proteome</keyword>
<name>A0ABN8WRQ2_SACUV</name>
<dbReference type="InterPro" id="IPR050600">
    <property type="entry name" value="SETD3_SETD6_MTase"/>
</dbReference>
<evidence type="ECO:0000313" key="3">
    <source>
        <dbReference type="EMBL" id="CAI4056315.1"/>
    </source>
</evidence>
<dbReference type="InterPro" id="IPR001214">
    <property type="entry name" value="SET_dom"/>
</dbReference>
<dbReference type="Proteomes" id="UP001162085">
    <property type="component" value="Chromosome 2"/>
</dbReference>
<dbReference type="CDD" id="cd10527">
    <property type="entry name" value="SET_LSMT"/>
    <property type="match status" value="1"/>
</dbReference>
<dbReference type="PROSITE" id="PS50280">
    <property type="entry name" value="SET"/>
    <property type="match status" value="1"/>
</dbReference>
<dbReference type="Gene3D" id="3.90.1410.10">
    <property type="entry name" value="set domain protein methyltransferase, domain 1"/>
    <property type="match status" value="1"/>
</dbReference>
<dbReference type="PANTHER" id="PTHR13271:SF128">
    <property type="entry name" value="RIBOSOMAL LYSINE N-METHYLTRANSFERASE 3"/>
    <property type="match status" value="1"/>
</dbReference>
<feature type="region of interest" description="Disordered" evidence="1">
    <location>
        <begin position="400"/>
        <end position="438"/>
    </location>
</feature>
<organism evidence="3 4">
    <name type="scientific">Saccharomyces uvarum</name>
    <name type="common">Yeast</name>
    <name type="synonym">Saccharomyces bayanus var. uvarum</name>
    <dbReference type="NCBI Taxonomy" id="230603"/>
    <lineage>
        <taxon>Eukaryota</taxon>
        <taxon>Fungi</taxon>
        <taxon>Dikarya</taxon>
        <taxon>Ascomycota</taxon>
        <taxon>Saccharomycotina</taxon>
        <taxon>Saccharomycetes</taxon>
        <taxon>Saccharomycetales</taxon>
        <taxon>Saccharomycetaceae</taxon>
        <taxon>Saccharomyces</taxon>
    </lineage>
</organism>
<feature type="region of interest" description="Disordered" evidence="1">
    <location>
        <begin position="294"/>
        <end position="313"/>
    </location>
</feature>
<evidence type="ECO:0000313" key="4">
    <source>
        <dbReference type="Proteomes" id="UP001162085"/>
    </source>
</evidence>
<feature type="compositionally biased region" description="Acidic residues" evidence="1">
    <location>
        <begin position="424"/>
        <end position="438"/>
    </location>
</feature>
<feature type="compositionally biased region" description="Acidic residues" evidence="1">
    <location>
        <begin position="400"/>
        <end position="412"/>
    </location>
</feature>
<proteinExistence type="predicted"/>
<gene>
    <name evidence="3" type="primary">SUVZ02G1430</name>
    <name evidence="3" type="ORF">SUVZ_02G1430</name>
</gene>
<sequence>MSVTYEDDIDRIIKFVADCNAKFEDSKCDIRKSTLGGLGVFAKTEIGQGESILTLNKSSIFSASNSSIANLLCDNDIDGMLALNMAFIYETTVFKNTSHWYSFLRTIRFHDDQGRLNLPPSFWSANGKKLLEGTSFDTLFDALVPEDEIIQGFEIAVDLAHKWNEEFGLEVPAEFFHIDGKQREKDYKLKLERFISVAYTLSSRGFEIDSYHETALVPIADLFNHHAMQPDLKFVSLYDVCDKCGEPGMCKHLIAEEYLEAKEQEKYTPATGGADTAAIDDDLINKLENNLEDACSNKSADDEDGDDDGIQNPDECVDLVLKNDVSQGQEIFNSYGELSNVFLLARYGFTIPGNLYDIVHLGPDFMEILRKDDRHQEKVKWWSQVGHGLFCAWYAKMRQEEEDEEENEDEQNEAQSDASHPETDSEIEEESDEESDEEDGLKSWLSQLYIDFSGEPSPSTWALANLLTLTIAQWNTFFSQKSTLHITDSIINEEKLPFLAKTDNLHAKKMLSKLLKDKQLPSLTDSHAPRGAGVTDAMLQNSRILVQSEHDILDRCLKRLT</sequence>
<dbReference type="PANTHER" id="PTHR13271">
    <property type="entry name" value="UNCHARACTERIZED PUTATIVE METHYLTRANSFERASE"/>
    <property type="match status" value="1"/>
</dbReference>
<evidence type="ECO:0000259" key="2">
    <source>
        <dbReference type="PROSITE" id="PS50280"/>
    </source>
</evidence>
<dbReference type="InterPro" id="IPR046341">
    <property type="entry name" value="SET_dom_sf"/>
</dbReference>
<reference evidence="3" key="1">
    <citation type="submission" date="2022-10" db="EMBL/GenBank/DDBJ databases">
        <authorList>
            <person name="Byrne P K."/>
        </authorList>
    </citation>
    <scope>NUCLEOTIDE SEQUENCE</scope>
    <source>
        <strain evidence="3">ZP964</strain>
    </source>
</reference>
<evidence type="ECO:0000256" key="1">
    <source>
        <dbReference type="SAM" id="MobiDB-lite"/>
    </source>
</evidence>
<dbReference type="SUPFAM" id="SSF82199">
    <property type="entry name" value="SET domain"/>
    <property type="match status" value="2"/>
</dbReference>
<protein>
    <recommendedName>
        <fullName evidence="2">SET domain-containing protein</fullName>
    </recommendedName>
</protein>
<dbReference type="EMBL" id="OX365929">
    <property type="protein sequence ID" value="CAI4056315.1"/>
    <property type="molecule type" value="Genomic_DNA"/>
</dbReference>
<accession>A0ABN8WRQ2</accession>
<feature type="domain" description="SET" evidence="2">
    <location>
        <begin position="26"/>
        <end position="336"/>
    </location>
</feature>